<evidence type="ECO:0000313" key="3">
    <source>
        <dbReference type="Proteomes" id="UP000033101"/>
    </source>
</evidence>
<proteinExistence type="predicted"/>
<sequence length="223" mass="24107">MKITNKLILFCLLFASFLSLNGIWTSTIGTFAYFSDMEQSTGNTLTAGVWESGAASTGSSQALPDNKVPSETPDETSDENSTEAPDENSTETTAVVPAGNEADSLTISDSKLIENTENNEKFNGITFNISGTWGVTIDKTQAWWNVPQGNTSRITEITIEGREFFSGNNSSGEIIDGSDHLLEANSIAKVKIYFDGDVSEIAPFTINITMEDESVKSFVTDPE</sequence>
<dbReference type="PATRIC" id="fig|1434110.4.peg.2399"/>
<reference evidence="2 3" key="1">
    <citation type="submission" date="2014-07" db="EMBL/GenBank/DDBJ databases">
        <title>Methanogenic archaea and the global carbon cycle.</title>
        <authorList>
            <person name="Henriksen J.R."/>
            <person name="Luke J."/>
            <person name="Reinhart S."/>
            <person name="Benedict M.N."/>
            <person name="Youngblut N.D."/>
            <person name="Metcalf M.E."/>
            <person name="Whitaker R.J."/>
            <person name="Metcalf W.W."/>
        </authorList>
    </citation>
    <scope>NUCLEOTIDE SEQUENCE [LARGE SCALE GENOMIC DNA]</scope>
    <source>
        <strain evidence="2 3">HB-1</strain>
    </source>
</reference>
<dbReference type="RefSeq" id="WP_048139345.1">
    <property type="nucleotide sequence ID" value="NZ_CP009516.1"/>
</dbReference>
<dbReference type="HOGENOM" id="CLU_1237924_0_0_2"/>
<dbReference type="GeneID" id="24831112"/>
<dbReference type="InterPro" id="IPR023833">
    <property type="entry name" value="Signal_pept_SipW-depend-type"/>
</dbReference>
<dbReference type="KEGG" id="mhor:MSHOH_1888"/>
<dbReference type="EMBL" id="CP009516">
    <property type="protein sequence ID" value="AKB78371.1"/>
    <property type="molecule type" value="Genomic_DNA"/>
</dbReference>
<organism evidence="2 3">
    <name type="scientific">Methanosarcina horonobensis HB-1 = JCM 15518</name>
    <dbReference type="NCBI Taxonomy" id="1434110"/>
    <lineage>
        <taxon>Archaea</taxon>
        <taxon>Methanobacteriati</taxon>
        <taxon>Methanobacteriota</taxon>
        <taxon>Stenosarchaea group</taxon>
        <taxon>Methanomicrobia</taxon>
        <taxon>Methanosarcinales</taxon>
        <taxon>Methanosarcinaceae</taxon>
        <taxon>Methanosarcina</taxon>
    </lineage>
</organism>
<dbReference type="NCBIfam" id="TIGR04088">
    <property type="entry name" value="cognate_SipW"/>
    <property type="match status" value="1"/>
</dbReference>
<keyword evidence="3" id="KW-1185">Reference proteome</keyword>
<dbReference type="Proteomes" id="UP000033101">
    <property type="component" value="Chromosome"/>
</dbReference>
<feature type="compositionally biased region" description="Acidic residues" evidence="1">
    <location>
        <begin position="72"/>
        <end position="89"/>
    </location>
</feature>
<dbReference type="STRING" id="1434110.MSHOH_1888"/>
<accession>A0A0E3SBZ0</accession>
<name>A0A0E3SBZ0_9EURY</name>
<evidence type="ECO:0000256" key="1">
    <source>
        <dbReference type="SAM" id="MobiDB-lite"/>
    </source>
</evidence>
<dbReference type="AlphaFoldDB" id="A0A0E3SBZ0"/>
<evidence type="ECO:0000313" key="2">
    <source>
        <dbReference type="EMBL" id="AKB78371.1"/>
    </source>
</evidence>
<gene>
    <name evidence="2" type="ORF">MSHOH_1888</name>
</gene>
<protein>
    <submittedName>
        <fullName evidence="2">Uncharacterized protein</fullName>
    </submittedName>
</protein>
<feature type="region of interest" description="Disordered" evidence="1">
    <location>
        <begin position="55"/>
        <end position="100"/>
    </location>
</feature>